<organism evidence="2 3">
    <name type="scientific">Microbacterium caowuchunii</name>
    <dbReference type="NCBI Taxonomy" id="2614638"/>
    <lineage>
        <taxon>Bacteria</taxon>
        <taxon>Bacillati</taxon>
        <taxon>Actinomycetota</taxon>
        <taxon>Actinomycetes</taxon>
        <taxon>Micrococcales</taxon>
        <taxon>Microbacteriaceae</taxon>
        <taxon>Microbacterium</taxon>
    </lineage>
</organism>
<name>A0A5N0TLY8_9MICO</name>
<reference evidence="3" key="1">
    <citation type="submission" date="2019-09" db="EMBL/GenBank/DDBJ databases">
        <title>Mumia zhuanghuii sp. nov. isolated from the intestinal contents of plateau pika (Ochotona curzoniae) in the Qinghai-Tibet plateau of China.</title>
        <authorList>
            <person name="Tian Z."/>
        </authorList>
    </citation>
    <scope>NUCLEOTIDE SEQUENCE [LARGE SCALE GENOMIC DNA]</scope>
    <source>
        <strain evidence="3">L-033</strain>
    </source>
</reference>
<dbReference type="Proteomes" id="UP000326838">
    <property type="component" value="Unassembled WGS sequence"/>
</dbReference>
<proteinExistence type="predicted"/>
<accession>A0A5N0TLY8</accession>
<keyword evidence="2" id="KW-0808">Transferase</keyword>
<dbReference type="RefSeq" id="WP_150892331.1">
    <property type="nucleotide sequence ID" value="NZ_VYUY01000006.1"/>
</dbReference>
<dbReference type="AlphaFoldDB" id="A0A5N0TLY8"/>
<dbReference type="InterPro" id="IPR016181">
    <property type="entry name" value="Acyl_CoA_acyltransferase"/>
</dbReference>
<evidence type="ECO:0000313" key="3">
    <source>
        <dbReference type="Proteomes" id="UP000326838"/>
    </source>
</evidence>
<dbReference type="PROSITE" id="PS51186">
    <property type="entry name" value="GNAT"/>
    <property type="match status" value="1"/>
</dbReference>
<protein>
    <submittedName>
        <fullName evidence="2">GNAT family N-acetyltransferase</fullName>
    </submittedName>
</protein>
<comment type="caution">
    <text evidence="2">The sequence shown here is derived from an EMBL/GenBank/DDBJ whole genome shotgun (WGS) entry which is preliminary data.</text>
</comment>
<dbReference type="SUPFAM" id="SSF55729">
    <property type="entry name" value="Acyl-CoA N-acyltransferases (Nat)"/>
    <property type="match status" value="2"/>
</dbReference>
<dbReference type="GO" id="GO:0016747">
    <property type="term" value="F:acyltransferase activity, transferring groups other than amino-acyl groups"/>
    <property type="evidence" value="ECO:0007669"/>
    <property type="project" value="InterPro"/>
</dbReference>
<gene>
    <name evidence="2" type="ORF">F6B40_04630</name>
</gene>
<keyword evidence="3" id="KW-1185">Reference proteome</keyword>
<sequence>MSPSTLEFHPIRVPGSVHGDDAADFRDMVEVRNRVYREISGHDDNRMTPEEILPVYRPDDPHERRLLWLVRAAGRPVGRLGIDLPLEAGSRSAYLLIELVQDAWGRGIGSAAETLLVDVARREGRSILQTWVEHPAAEGERLTPPTGYGTVPHDHAARFLLRHGYTLEQVIRVSAYDLHGPHEHLAVLAEDARAAASGYRTVQWELPTPDAHVEGYAWMKSRMSTDAPAAGLVVDEEIWDADRLRAHDAQYLDGGRRVLVTAAVHVATGELCAFNELAIGQDPTEASHQEDTLVLRAHRGHRLGMLVKAEGLLSWRERWPGSPRVITYNAEENRPMLGINEALGFVPRAYEGAWKKVLG</sequence>
<evidence type="ECO:0000259" key="1">
    <source>
        <dbReference type="PROSITE" id="PS51186"/>
    </source>
</evidence>
<dbReference type="EMBL" id="VYUY01000006">
    <property type="protein sequence ID" value="KAA9134976.1"/>
    <property type="molecule type" value="Genomic_DNA"/>
</dbReference>
<dbReference type="Pfam" id="PF00583">
    <property type="entry name" value="Acetyltransf_1"/>
    <property type="match status" value="1"/>
</dbReference>
<feature type="domain" description="N-acetyltransferase" evidence="1">
    <location>
        <begin position="6"/>
        <end position="190"/>
    </location>
</feature>
<dbReference type="Gene3D" id="3.40.630.30">
    <property type="match status" value="1"/>
</dbReference>
<evidence type="ECO:0000313" key="2">
    <source>
        <dbReference type="EMBL" id="KAA9134976.1"/>
    </source>
</evidence>
<dbReference type="InterPro" id="IPR000182">
    <property type="entry name" value="GNAT_dom"/>
</dbReference>